<keyword evidence="3" id="KW-1185">Reference proteome</keyword>
<protein>
    <submittedName>
        <fullName evidence="2">Uncharacterized protein</fullName>
    </submittedName>
</protein>
<name>A0ABP8TI58_9ACTN</name>
<feature type="compositionally biased region" description="Polar residues" evidence="1">
    <location>
        <begin position="28"/>
        <end position="38"/>
    </location>
</feature>
<sequence>MVKFPLPSVATVTTVAADTGPPYDATAVNASDTTTPTAPTRRIWDIPPPESRPGERGPVRSRFRSLERRVKAGPRTGVGRHGRLRTPPQVTGPAGDRTGAGPR</sequence>
<evidence type="ECO:0000313" key="2">
    <source>
        <dbReference type="EMBL" id="GAA4608866.1"/>
    </source>
</evidence>
<organism evidence="2 3">
    <name type="scientific">Actinoallomurus liliacearum</name>
    <dbReference type="NCBI Taxonomy" id="1080073"/>
    <lineage>
        <taxon>Bacteria</taxon>
        <taxon>Bacillati</taxon>
        <taxon>Actinomycetota</taxon>
        <taxon>Actinomycetes</taxon>
        <taxon>Streptosporangiales</taxon>
        <taxon>Thermomonosporaceae</taxon>
        <taxon>Actinoallomurus</taxon>
    </lineage>
</organism>
<feature type="region of interest" description="Disordered" evidence="1">
    <location>
        <begin position="17"/>
        <end position="103"/>
    </location>
</feature>
<gene>
    <name evidence="2" type="ORF">GCM10023195_35190</name>
</gene>
<dbReference type="EMBL" id="BAABHJ010000008">
    <property type="protein sequence ID" value="GAA4608866.1"/>
    <property type="molecule type" value="Genomic_DNA"/>
</dbReference>
<feature type="compositionally biased region" description="Basic and acidic residues" evidence="1">
    <location>
        <begin position="52"/>
        <end position="70"/>
    </location>
</feature>
<proteinExistence type="predicted"/>
<evidence type="ECO:0000256" key="1">
    <source>
        <dbReference type="SAM" id="MobiDB-lite"/>
    </source>
</evidence>
<accession>A0ABP8TI58</accession>
<comment type="caution">
    <text evidence="2">The sequence shown here is derived from an EMBL/GenBank/DDBJ whole genome shotgun (WGS) entry which is preliminary data.</text>
</comment>
<dbReference type="Proteomes" id="UP001500212">
    <property type="component" value="Unassembled WGS sequence"/>
</dbReference>
<evidence type="ECO:0000313" key="3">
    <source>
        <dbReference type="Proteomes" id="UP001500212"/>
    </source>
</evidence>
<reference evidence="3" key="1">
    <citation type="journal article" date="2019" name="Int. J. Syst. Evol. Microbiol.">
        <title>The Global Catalogue of Microorganisms (GCM) 10K type strain sequencing project: providing services to taxonomists for standard genome sequencing and annotation.</title>
        <authorList>
            <consortium name="The Broad Institute Genomics Platform"/>
            <consortium name="The Broad Institute Genome Sequencing Center for Infectious Disease"/>
            <person name="Wu L."/>
            <person name="Ma J."/>
        </authorList>
    </citation>
    <scope>NUCLEOTIDE SEQUENCE [LARGE SCALE GENOMIC DNA]</scope>
    <source>
        <strain evidence="3">JCM 17938</strain>
    </source>
</reference>